<dbReference type="AlphaFoldDB" id="A0A1N6VML5"/>
<reference evidence="3 4" key="1">
    <citation type="submission" date="2017-01" db="EMBL/GenBank/DDBJ databases">
        <authorList>
            <person name="Varghese N."/>
            <person name="Submissions S."/>
        </authorList>
    </citation>
    <scope>NUCLEOTIDE SEQUENCE [LARGE SCALE GENOMIC DNA]</scope>
    <source>
        <strain evidence="3 4">ATCC 700171</strain>
    </source>
</reference>
<feature type="region of interest" description="Disordered" evidence="1">
    <location>
        <begin position="150"/>
        <end position="309"/>
    </location>
</feature>
<feature type="compositionally biased region" description="Low complexity" evidence="1">
    <location>
        <begin position="180"/>
        <end position="237"/>
    </location>
</feature>
<evidence type="ECO:0000313" key="3">
    <source>
        <dbReference type="EMBL" id="SIQ79075.1"/>
    </source>
</evidence>
<feature type="compositionally biased region" description="Low complexity" evidence="1">
    <location>
        <begin position="245"/>
        <end position="299"/>
    </location>
</feature>
<feature type="signal peptide" evidence="2">
    <location>
        <begin position="1"/>
        <end position="17"/>
    </location>
</feature>
<evidence type="ECO:0000256" key="2">
    <source>
        <dbReference type="SAM" id="SignalP"/>
    </source>
</evidence>
<feature type="compositionally biased region" description="Pro residues" evidence="1">
    <location>
        <begin position="300"/>
        <end position="309"/>
    </location>
</feature>
<gene>
    <name evidence="3" type="ORF">SAMN05421641_11444</name>
</gene>
<dbReference type="OrthoDB" id="9809132at2"/>
<evidence type="ECO:0000256" key="1">
    <source>
        <dbReference type="SAM" id="MobiDB-lite"/>
    </source>
</evidence>
<dbReference type="EMBL" id="FTMK01000014">
    <property type="protein sequence ID" value="SIQ79075.1"/>
    <property type="molecule type" value="Genomic_DNA"/>
</dbReference>
<feature type="region of interest" description="Disordered" evidence="1">
    <location>
        <begin position="27"/>
        <end position="47"/>
    </location>
</feature>
<dbReference type="Proteomes" id="UP000323956">
    <property type="component" value="Unassembled WGS sequence"/>
</dbReference>
<proteinExistence type="predicted"/>
<evidence type="ECO:0000313" key="4">
    <source>
        <dbReference type="Proteomes" id="UP000323956"/>
    </source>
</evidence>
<name>A0A1N6VML5_9RHOB</name>
<keyword evidence="2" id="KW-0732">Signal</keyword>
<dbReference type="PROSITE" id="PS51257">
    <property type="entry name" value="PROKAR_LIPOPROTEIN"/>
    <property type="match status" value="1"/>
</dbReference>
<accession>A0A1N6VML5</accession>
<protein>
    <submittedName>
        <fullName evidence="3">Uncharacterized protein</fullName>
    </submittedName>
</protein>
<sequence>MKFRSAFAVLSITVALAACGELPFQKSEPEAPGHSGPPNVSPLEQPIETGAEGKPVATAESSTMSTAMFRAAGNGWAVTAADKTAVYERSGARSVGVTVRRMVYGGGVEFIGLMNGSVFALNIQAAECGTGSEKTRFTARLRVGSQRLEGCATPTDTMPKAQVRASSATPKPKAQPKPAAPVEKPAAAAEDAPADTAATPETTPAETAPATTPATTTPATTAPETPPAAQDTTQTPPGDGAAQSGTATPGAADTAPAAGTGAAQAPATPPAAQTPATGDADPAAGAGSQPADDAPVPGSVLPPPPEASE</sequence>
<dbReference type="RefSeq" id="WP_149765958.1">
    <property type="nucleotide sequence ID" value="NZ_FTMK01000014.1"/>
</dbReference>
<organism evidence="3 4">
    <name type="scientific">Paracoccus thiocyanatus</name>
    <dbReference type="NCBI Taxonomy" id="34006"/>
    <lineage>
        <taxon>Bacteria</taxon>
        <taxon>Pseudomonadati</taxon>
        <taxon>Pseudomonadota</taxon>
        <taxon>Alphaproteobacteria</taxon>
        <taxon>Rhodobacterales</taxon>
        <taxon>Paracoccaceae</taxon>
        <taxon>Paracoccus</taxon>
    </lineage>
</organism>
<feature type="chain" id="PRO_5009939031" evidence="2">
    <location>
        <begin position="18"/>
        <end position="309"/>
    </location>
</feature>